<dbReference type="EMBL" id="CP014782">
    <property type="protein sequence ID" value="AQS37444.1"/>
    <property type="molecule type" value="Genomic_DNA"/>
</dbReference>
<dbReference type="PROSITE" id="PS51257">
    <property type="entry name" value="PROKAR_LIPOPROTEIN"/>
    <property type="match status" value="1"/>
</dbReference>
<dbReference type="Proteomes" id="UP000189545">
    <property type="component" value="Chromosome"/>
</dbReference>
<feature type="signal peptide" evidence="1">
    <location>
        <begin position="1"/>
        <end position="24"/>
    </location>
</feature>
<evidence type="ECO:0000313" key="3">
    <source>
        <dbReference type="Proteomes" id="UP000189545"/>
    </source>
</evidence>
<proteinExistence type="predicted"/>
<organism evidence="2 3">
    <name type="scientific">Shewanella psychrophila</name>
    <dbReference type="NCBI Taxonomy" id="225848"/>
    <lineage>
        <taxon>Bacteria</taxon>
        <taxon>Pseudomonadati</taxon>
        <taxon>Pseudomonadota</taxon>
        <taxon>Gammaproteobacteria</taxon>
        <taxon>Alteromonadales</taxon>
        <taxon>Shewanellaceae</taxon>
        <taxon>Shewanella</taxon>
    </lineage>
</organism>
<sequence length="1622" mass="175829">MVFRSQPSSLVITLVLTAFLVACGGADPDSKIESTTEPVIPKNTLTGVALDGYLKDARVCIDLNRNFYCDSDDGENVLTGSAGEYSLTVTGVNLSGYSVIVEAIPNQTIDMDNPDKTIDKAFVLSAPATQATLVTPFSSLISTIAEQRGTNFDTAKQVLAQLLAVDAEDLMSDYVAGQERKDKELHLLAQGLTKIMQAGEQAAVESGIGRTIARQGTRAKLGLIEFGVLKSLTDNLVGTNNPQAMDEIVRDFVSGVQVSTAEIVDNRVVIIPKAPNSGLVNDEADTFSWSWVGHFTDISDYEYSRDGGNAWQAASAMPLYVGLDAYGIGAIQVRIRADENRGRQAGFPVLSDKVFTRVLAPSAPASLTVNDANNHFDWQLVPEYTEYASYEFSLDSGANWQAITAKPQPVEDLAIAVGALQLRLIEGAKLNSPAGLIITSNMPFTVTPTRPLAPMILAVNDEHDSFSWQPLAAYPQVSDYEVYINGAWRQAISNPEFVGNNDYTANSIKIRVFSDATNGREAGIPAIIALAFTQDLGKPAAALNAVVDDIQDSFDWDYVSGFESASYYEISTDAGQTWGAVNTKPAVVDDGEFSVGQVCVRVIANAIDTHVPGGILCSEAAFTLKPVTPEAPTVPVTDDALDTFGWQWTPGFEQATAYEIKTSDLDWKTVNANPYQLPIDNIYQIGEVQVRVKGNALTGREPSLSLLSLNAYTVKPSQPDAPINPLQDDNLNSFDWALLTEYPRPSDYEFSVDGGTNWLLVSEKPLLLGDVNIAAGLVQVRVKGNATNGMPAGKPLVSTVDFIAGVQPEAPTNPEIVNASGVGITNGLKWNWVAGFVDASHYEYSKDGGLSWTEVSSNPQHMGSQIYSKDEVLVRVRGNAKSPEANPPGKTMDATAASGQFIAMEFVPMLAAGRVMTISESYNGSNLFRFDSNEMCWAQFDANGEGEPIYWGDRDSYIDRIELVDKLSALNLDSACGLVGWDAAPESLVMASTAISSSGNSKPVNMSRGYGSFWAKSDTDYVVYNNGSITTPSSMGSQYYPYWKLAETSEVMALLLVIKNGAVTRVDAIETKESSLNASLLAEMVKTDPVLSDVETIQSDMQVLNIEVTVLAAELDRAYIAYRLYVDLIIKNRPTTTSADLAELKSDLDGLQTQKTALSLVLTRSQASIKALHALNYLLTLGTNLDDVTNKITSIAGENGQALHGAALELYQAIHQLQLILKDFDATYTELTEAVDSGGLSDAINTQLNLLVARLNALQSGADVTSAQTTAMQALVRAKSDGYTVAQADAVVGTHFSKLDINGDYLPGNTSFAQGWRCVSDTRFANFSRIWTLLADGQPGGEDNLSFDDGTNTESNVMGSTGLLKRYNDTSHCGRSDWQVPGLTQTETLATSGSSYSRTIDTSVFPNHLAMTDEYDKYNGGKRFFYWLNKADVTDGAKQQAFTFKTSNNYGSSNGFFDKSVSEFDEKVFIARFVSDISPYELIDINGSVTTQLADAKCGRDKVNGGYWQLFDDKGSARFKNFNDLAAIVDGVNAASLCGLTTWAIPSFEELQTLYPFDESVFINNEVSDNYNQKACYVSLDESSLGYSGKRKRCLEIDGTETYVTYEGGYNMYPSLYRLRGN</sequence>
<keyword evidence="1" id="KW-0732">Signal</keyword>
<feature type="chain" id="PRO_5013000941" description="DUF1566 domain-containing protein" evidence="1">
    <location>
        <begin position="25"/>
        <end position="1622"/>
    </location>
</feature>
<gene>
    <name evidence="2" type="ORF">Sps_02286</name>
</gene>
<dbReference type="OrthoDB" id="9805202at2"/>
<protein>
    <recommendedName>
        <fullName evidence="4">DUF1566 domain-containing protein</fullName>
    </recommendedName>
</protein>
<evidence type="ECO:0000313" key="2">
    <source>
        <dbReference type="EMBL" id="AQS37444.1"/>
    </source>
</evidence>
<dbReference type="KEGG" id="spsw:Sps_02286"/>
<keyword evidence="3" id="KW-1185">Reference proteome</keyword>
<evidence type="ECO:0008006" key="4">
    <source>
        <dbReference type="Google" id="ProtNLM"/>
    </source>
</evidence>
<accession>A0A1S6HPL0</accession>
<dbReference type="STRING" id="225848.Sps_02286"/>
<dbReference type="RefSeq" id="WP_077752612.1">
    <property type="nucleotide sequence ID" value="NZ_CP014782.1"/>
</dbReference>
<evidence type="ECO:0000256" key="1">
    <source>
        <dbReference type="SAM" id="SignalP"/>
    </source>
</evidence>
<name>A0A1S6HPL0_9GAMM</name>
<reference evidence="2 3" key="1">
    <citation type="submission" date="2016-03" db="EMBL/GenBank/DDBJ databases">
        <title>Complete genome sequence of Shewanella psychrophila WP2, a deep sea bacterium isolated from west Pacific sediment.</title>
        <authorList>
            <person name="Xu G."/>
            <person name="Jian H."/>
        </authorList>
    </citation>
    <scope>NUCLEOTIDE SEQUENCE [LARGE SCALE GENOMIC DNA]</scope>
    <source>
        <strain evidence="2 3">WP2</strain>
    </source>
</reference>